<dbReference type="NCBIfam" id="TIGR01696">
    <property type="entry name" value="deoB"/>
    <property type="match status" value="1"/>
</dbReference>
<feature type="binding site" evidence="5">
    <location>
        <position position="286"/>
    </location>
    <ligand>
        <name>Mn(2+)</name>
        <dbReference type="ChEBI" id="CHEBI:29035"/>
        <label>2</label>
    </ligand>
</feature>
<dbReference type="SUPFAM" id="SSF143856">
    <property type="entry name" value="DeoB insert domain-like"/>
    <property type="match status" value="1"/>
</dbReference>
<dbReference type="GO" id="GO:0008973">
    <property type="term" value="F:phosphopentomutase activity"/>
    <property type="evidence" value="ECO:0007669"/>
    <property type="project" value="UniProtKB-EC"/>
</dbReference>
<comment type="pathway">
    <text evidence="5">Carbohydrate degradation; 2-deoxy-D-ribose 1-phosphate degradation; D-glyceraldehyde 3-phosphate and acetaldehyde from 2-deoxy-alpha-D-ribose 1-phosphate: step 1/2.</text>
</comment>
<keyword evidence="4 5" id="KW-0413">Isomerase</keyword>
<evidence type="ECO:0000259" key="7">
    <source>
        <dbReference type="Pfam" id="PF01676"/>
    </source>
</evidence>
<feature type="binding site" evidence="5">
    <location>
        <position position="327"/>
    </location>
    <ligand>
        <name>Mn(2+)</name>
        <dbReference type="ChEBI" id="CHEBI:29035"/>
        <label>1</label>
    </ligand>
</feature>
<dbReference type="InterPro" id="IPR024052">
    <property type="entry name" value="Phosphopentomutase_DeoB_cap_sf"/>
</dbReference>
<evidence type="ECO:0000256" key="1">
    <source>
        <dbReference type="ARBA" id="ARBA00010373"/>
    </source>
</evidence>
<dbReference type="PIRSF" id="PIRSF001491">
    <property type="entry name" value="Ppentomutase"/>
    <property type="match status" value="1"/>
</dbReference>
<evidence type="ECO:0000256" key="6">
    <source>
        <dbReference type="NCBIfam" id="TIGR01696"/>
    </source>
</evidence>
<organism evidence="8 9">
    <name type="scientific">Halalkalibacter alkalisediminis</name>
    <dbReference type="NCBI Taxonomy" id="935616"/>
    <lineage>
        <taxon>Bacteria</taxon>
        <taxon>Bacillati</taxon>
        <taxon>Bacillota</taxon>
        <taxon>Bacilli</taxon>
        <taxon>Bacillales</taxon>
        <taxon>Bacillaceae</taxon>
        <taxon>Halalkalibacter</taxon>
    </lineage>
</organism>
<dbReference type="CDD" id="cd16009">
    <property type="entry name" value="PPM"/>
    <property type="match status" value="1"/>
</dbReference>
<dbReference type="Pfam" id="PF01676">
    <property type="entry name" value="Metalloenzyme"/>
    <property type="match status" value="1"/>
</dbReference>
<dbReference type="PANTHER" id="PTHR21110:SF0">
    <property type="entry name" value="PHOSPHOPENTOMUTASE"/>
    <property type="match status" value="1"/>
</dbReference>
<dbReference type="PANTHER" id="PTHR21110">
    <property type="entry name" value="PHOSPHOPENTOMUTASE"/>
    <property type="match status" value="1"/>
</dbReference>
<evidence type="ECO:0000256" key="4">
    <source>
        <dbReference type="ARBA" id="ARBA00023235"/>
    </source>
</evidence>
<dbReference type="InterPro" id="IPR010045">
    <property type="entry name" value="DeoB"/>
</dbReference>
<dbReference type="EC" id="5.4.2.7" evidence="5 6"/>
<comment type="subcellular location">
    <subcellularLocation>
        <location evidence="5">Cytoplasm</location>
    </subcellularLocation>
</comment>
<comment type="caution">
    <text evidence="8">The sequence shown here is derived from an EMBL/GenBank/DDBJ whole genome shotgun (WGS) entry which is preliminary data.</text>
</comment>
<keyword evidence="5" id="KW-0963">Cytoplasm</keyword>
<gene>
    <name evidence="5 8" type="primary">deoB</name>
    <name evidence="8" type="ORF">ACFFH4_17415</name>
</gene>
<dbReference type="InterPro" id="IPR006124">
    <property type="entry name" value="Metalloenzyme"/>
</dbReference>
<feature type="domain" description="Metalloenzyme" evidence="7">
    <location>
        <begin position="5"/>
        <end position="379"/>
    </location>
</feature>
<comment type="cofactor">
    <cofactor evidence="5">
        <name>Mn(2+)</name>
        <dbReference type="ChEBI" id="CHEBI:29035"/>
    </cofactor>
    <text evidence="5">Binds 2 manganese ions.</text>
</comment>
<sequence length="391" mass="43789">MKQFKRIFLIVMDSVGIGAAPDAREFNDEGADTLGHIAEKMDGLHMPNIAKLGLSQIREIKGIEKVAQPLGHYGKMQEASNGKDTMTGHWELMGLHIEQPLQTFPDGFPPELIETLENQTGRKIIGNKPASGTGILDELGEHHYHTGDLIVYTSADSVLQIAAHEEIVPLEELYHICEIARDLTLDEKYRVGRVIARPFTGQPGAWERTSNRHDYALKPFGRTVMNELKDEGYSSIAIGKISDIYDGEGVTKTLRTKSNMDGMDKLLQSMDEQFTGLSFVNLVDFDAIFGHRRDPIGYGKALEEFDARLPEVFEKMQEDDLLMITADHGNDPIHHGTDHTREYVPLLVYSPNQTESNDLGVRQTFADIGATIAENFQIKMPFYGKSFLDKL</sequence>
<evidence type="ECO:0000256" key="2">
    <source>
        <dbReference type="ARBA" id="ARBA00022723"/>
    </source>
</evidence>
<dbReference type="NCBIfam" id="NF003766">
    <property type="entry name" value="PRK05362.1"/>
    <property type="match status" value="1"/>
</dbReference>
<reference evidence="8 9" key="1">
    <citation type="submission" date="2024-09" db="EMBL/GenBank/DDBJ databases">
        <authorList>
            <person name="Sun Q."/>
            <person name="Mori K."/>
        </authorList>
    </citation>
    <scope>NUCLEOTIDE SEQUENCE [LARGE SCALE GENOMIC DNA]</scope>
    <source>
        <strain evidence="8 9">NCAIM B.02301</strain>
    </source>
</reference>
<name>A0ABV6NJ16_9BACI</name>
<comment type="function">
    <text evidence="5">Isomerase that catalyzes the conversion of deoxy-ribose 1-phosphate (dRib-1-P) and ribose 1-phosphate (Rib-1-P) to deoxy-ribose 5-phosphate (dRib-5-P) and ribose 5-phosphate (Rib-5-P), respectively.</text>
</comment>
<dbReference type="InterPro" id="IPR017850">
    <property type="entry name" value="Alkaline_phosphatase_core_sf"/>
</dbReference>
<feature type="binding site" evidence="5">
    <location>
        <position position="13"/>
    </location>
    <ligand>
        <name>Mn(2+)</name>
        <dbReference type="ChEBI" id="CHEBI:29035"/>
        <label>1</label>
    </ligand>
</feature>
<evidence type="ECO:0000256" key="3">
    <source>
        <dbReference type="ARBA" id="ARBA00023211"/>
    </source>
</evidence>
<dbReference type="RefSeq" id="WP_273848060.1">
    <property type="nucleotide sequence ID" value="NZ_JAQQWT010000048.1"/>
</dbReference>
<dbReference type="EMBL" id="JBHLTR010000039">
    <property type="protein sequence ID" value="MFC0560757.1"/>
    <property type="molecule type" value="Genomic_DNA"/>
</dbReference>
<feature type="binding site" evidence="5">
    <location>
        <position position="339"/>
    </location>
    <ligand>
        <name>Mn(2+)</name>
        <dbReference type="ChEBI" id="CHEBI:29035"/>
        <label>2</label>
    </ligand>
</feature>
<keyword evidence="3 5" id="KW-0464">Manganese</keyword>
<dbReference type="Proteomes" id="UP001589833">
    <property type="component" value="Unassembled WGS sequence"/>
</dbReference>
<feature type="binding site" evidence="5">
    <location>
        <position position="291"/>
    </location>
    <ligand>
        <name>Mn(2+)</name>
        <dbReference type="ChEBI" id="CHEBI:29035"/>
        <label>2</label>
    </ligand>
</feature>
<comment type="catalytic activity">
    <reaction evidence="5">
        <text>2-deoxy-alpha-D-ribose 1-phosphate = 2-deoxy-D-ribose 5-phosphate</text>
        <dbReference type="Rhea" id="RHEA:27658"/>
        <dbReference type="ChEBI" id="CHEBI:57259"/>
        <dbReference type="ChEBI" id="CHEBI:62877"/>
        <dbReference type="EC" id="5.4.2.7"/>
    </reaction>
</comment>
<feature type="binding site" evidence="5">
    <location>
        <position position="328"/>
    </location>
    <ligand>
        <name>Mn(2+)</name>
        <dbReference type="ChEBI" id="CHEBI:29035"/>
        <label>1</label>
    </ligand>
</feature>
<dbReference type="Gene3D" id="3.40.720.10">
    <property type="entry name" value="Alkaline Phosphatase, subunit A"/>
    <property type="match status" value="1"/>
</dbReference>
<comment type="catalytic activity">
    <reaction evidence="5">
        <text>alpha-D-ribose 1-phosphate = D-ribose 5-phosphate</text>
        <dbReference type="Rhea" id="RHEA:18793"/>
        <dbReference type="ChEBI" id="CHEBI:57720"/>
        <dbReference type="ChEBI" id="CHEBI:78346"/>
        <dbReference type="EC" id="5.4.2.7"/>
    </reaction>
</comment>
<protein>
    <recommendedName>
        <fullName evidence="5 6">Phosphopentomutase</fullName>
        <ecNumber evidence="5 6">5.4.2.7</ecNumber>
    </recommendedName>
    <alternativeName>
        <fullName evidence="5">Phosphodeoxyribomutase</fullName>
    </alternativeName>
</protein>
<evidence type="ECO:0000313" key="8">
    <source>
        <dbReference type="EMBL" id="MFC0560757.1"/>
    </source>
</evidence>
<evidence type="ECO:0000313" key="9">
    <source>
        <dbReference type="Proteomes" id="UP001589833"/>
    </source>
</evidence>
<dbReference type="Gene3D" id="3.30.70.1250">
    <property type="entry name" value="Phosphopentomutase"/>
    <property type="match status" value="1"/>
</dbReference>
<keyword evidence="9" id="KW-1185">Reference proteome</keyword>
<accession>A0ABV6NJ16</accession>
<comment type="similarity">
    <text evidence="1 5">Belongs to the phosphopentomutase family.</text>
</comment>
<evidence type="ECO:0000256" key="5">
    <source>
        <dbReference type="HAMAP-Rule" id="MF_00740"/>
    </source>
</evidence>
<keyword evidence="2 5" id="KW-0479">Metal-binding</keyword>
<dbReference type="HAMAP" id="MF_00740">
    <property type="entry name" value="Phosphopentomut"/>
    <property type="match status" value="1"/>
</dbReference>
<proteinExistence type="inferred from homology"/>
<dbReference type="SUPFAM" id="SSF53649">
    <property type="entry name" value="Alkaline phosphatase-like"/>
    <property type="match status" value="1"/>
</dbReference>